<dbReference type="CDD" id="cd11711">
    <property type="entry name" value="GINS_A_Sld5"/>
    <property type="match status" value="1"/>
</dbReference>
<dbReference type="AlphaFoldDB" id="A0A4T0X5L4"/>
<dbReference type="Proteomes" id="UP000307173">
    <property type="component" value="Unassembled WGS sequence"/>
</dbReference>
<feature type="region of interest" description="Disordered" evidence="5">
    <location>
        <begin position="156"/>
        <end position="182"/>
    </location>
</feature>
<reference evidence="7 8" key="1">
    <citation type="journal article" date="2019" name="Front. Genet.">
        <title>Whole-Genome Sequencing of the Opportunistic Yeast Pathogen Candida inconspicua Uncovers Its Hybrid Origin.</title>
        <authorList>
            <person name="Mixao V."/>
            <person name="Hansen A.P."/>
            <person name="Saus E."/>
            <person name="Boekhout T."/>
            <person name="Lass-Florl C."/>
            <person name="Gabaldon T."/>
        </authorList>
    </citation>
    <scope>NUCLEOTIDE SEQUENCE [LARGE SCALE GENOMIC DNA]</scope>
    <source>
        <strain evidence="7 8">CBS 180</strain>
    </source>
</reference>
<organism evidence="7 8">
    <name type="scientific">Pichia inconspicua</name>
    <dbReference type="NCBI Taxonomy" id="52247"/>
    <lineage>
        <taxon>Eukaryota</taxon>
        <taxon>Fungi</taxon>
        <taxon>Dikarya</taxon>
        <taxon>Ascomycota</taxon>
        <taxon>Saccharomycotina</taxon>
        <taxon>Pichiomycetes</taxon>
        <taxon>Pichiales</taxon>
        <taxon>Pichiaceae</taxon>
        <taxon>Pichia</taxon>
    </lineage>
</organism>
<dbReference type="GO" id="GO:0006261">
    <property type="term" value="P:DNA-templated DNA replication"/>
    <property type="evidence" value="ECO:0007669"/>
    <property type="project" value="InterPro"/>
</dbReference>
<keyword evidence="4" id="KW-0539">Nucleus</keyword>
<dbReference type="InterPro" id="IPR008591">
    <property type="entry name" value="GINS_Sld5"/>
</dbReference>
<evidence type="ECO:0000256" key="1">
    <source>
        <dbReference type="ARBA" id="ARBA00004123"/>
    </source>
</evidence>
<dbReference type="GO" id="GO:0000727">
    <property type="term" value="P:double-strand break repair via break-induced replication"/>
    <property type="evidence" value="ECO:0007669"/>
    <property type="project" value="TreeGrafter"/>
</dbReference>
<dbReference type="Gene3D" id="1.20.58.1030">
    <property type="match status" value="1"/>
</dbReference>
<dbReference type="InterPro" id="IPR036224">
    <property type="entry name" value="GINS_bundle-like_dom_sf"/>
</dbReference>
<protein>
    <recommendedName>
        <fullName evidence="6">GINS subunit domain-containing protein</fullName>
    </recommendedName>
</protein>
<dbReference type="GO" id="GO:0000811">
    <property type="term" value="C:GINS complex"/>
    <property type="evidence" value="ECO:0007669"/>
    <property type="project" value="TreeGrafter"/>
</dbReference>
<dbReference type="SUPFAM" id="SSF158573">
    <property type="entry name" value="GINS helical bundle-like"/>
    <property type="match status" value="1"/>
</dbReference>
<sequence>MDNEARDIIGDFTREVSRDHVNHHDVTSVNDNDVQELAQAWVQERSVHDILPSRDDLVQRIIAKVQRSQRVLEEQSADTSGHPLESDKTRAVLVEAELERVQFLLRAYTRARINKAQDHFTRGKDIYDDGSEGRLLTEDERAYARARLQLVRSVLGEEEEEGEADEDEQNREGQGEEHVIARDRTGRVQAVKWKSVQAAVLRGDAELV</sequence>
<evidence type="ECO:0000256" key="5">
    <source>
        <dbReference type="SAM" id="MobiDB-lite"/>
    </source>
</evidence>
<proteinExistence type="predicted"/>
<dbReference type="STRING" id="52247.A0A4T0X5L4"/>
<gene>
    <name evidence="7" type="ORF">CANINC_000674</name>
</gene>
<name>A0A4T0X5L4_9ASCO</name>
<evidence type="ECO:0000256" key="2">
    <source>
        <dbReference type="ARBA" id="ARBA00011352"/>
    </source>
</evidence>
<keyword evidence="3" id="KW-0235">DNA replication</keyword>
<evidence type="ECO:0000313" key="7">
    <source>
        <dbReference type="EMBL" id="TID30758.1"/>
    </source>
</evidence>
<evidence type="ECO:0000259" key="6">
    <source>
        <dbReference type="Pfam" id="PF05916"/>
    </source>
</evidence>
<comment type="subunit">
    <text evidence="2">Component of the GINS complex which is a heterotetramer of SLD5, PSF1, PSF2 and PSF3.</text>
</comment>
<dbReference type="OrthoDB" id="338231at2759"/>
<comment type="caution">
    <text evidence="7">The sequence shown here is derived from an EMBL/GenBank/DDBJ whole genome shotgun (WGS) entry which is preliminary data.</text>
</comment>
<dbReference type="InterPro" id="IPR038749">
    <property type="entry name" value="Sld5_GINS_A"/>
</dbReference>
<evidence type="ECO:0000313" key="8">
    <source>
        <dbReference type="Proteomes" id="UP000307173"/>
    </source>
</evidence>
<comment type="subcellular location">
    <subcellularLocation>
        <location evidence="1">Nucleus</location>
    </subcellularLocation>
</comment>
<evidence type="ECO:0000256" key="3">
    <source>
        <dbReference type="ARBA" id="ARBA00022705"/>
    </source>
</evidence>
<dbReference type="PANTHER" id="PTHR21206">
    <property type="entry name" value="SLD5 PROTEIN"/>
    <property type="match status" value="1"/>
</dbReference>
<dbReference type="PANTHER" id="PTHR21206:SF0">
    <property type="entry name" value="DNA REPLICATION COMPLEX GINS PROTEIN SLD5"/>
    <property type="match status" value="1"/>
</dbReference>
<feature type="domain" description="GINS subunit" evidence="6">
    <location>
        <begin position="69"/>
        <end position="152"/>
    </location>
</feature>
<dbReference type="EMBL" id="SELW01000121">
    <property type="protein sequence ID" value="TID30758.1"/>
    <property type="molecule type" value="Genomic_DNA"/>
</dbReference>
<keyword evidence="8" id="KW-1185">Reference proteome</keyword>
<feature type="compositionally biased region" description="Basic and acidic residues" evidence="5">
    <location>
        <begin position="170"/>
        <end position="182"/>
    </location>
</feature>
<evidence type="ECO:0000256" key="4">
    <source>
        <dbReference type="ARBA" id="ARBA00023242"/>
    </source>
</evidence>
<accession>A0A4T0X5L4</accession>
<feature type="compositionally biased region" description="Acidic residues" evidence="5">
    <location>
        <begin position="156"/>
        <end position="169"/>
    </location>
</feature>
<dbReference type="InterPro" id="IPR021151">
    <property type="entry name" value="GINS_A"/>
</dbReference>
<dbReference type="Pfam" id="PF05916">
    <property type="entry name" value="Sld5"/>
    <property type="match status" value="1"/>
</dbReference>